<evidence type="ECO:0000256" key="2">
    <source>
        <dbReference type="SAM" id="SignalP"/>
    </source>
</evidence>
<organism evidence="3 4">
    <name type="scientific">Pelagomonas calceolata</name>
    <dbReference type="NCBI Taxonomy" id="35677"/>
    <lineage>
        <taxon>Eukaryota</taxon>
        <taxon>Sar</taxon>
        <taxon>Stramenopiles</taxon>
        <taxon>Ochrophyta</taxon>
        <taxon>Pelagophyceae</taxon>
        <taxon>Pelagomonadales</taxon>
        <taxon>Pelagomonadaceae</taxon>
        <taxon>Pelagomonas</taxon>
    </lineage>
</organism>
<reference evidence="3" key="1">
    <citation type="submission" date="2021-11" db="EMBL/GenBank/DDBJ databases">
        <authorList>
            <consortium name="Genoscope - CEA"/>
            <person name="William W."/>
        </authorList>
    </citation>
    <scope>NUCLEOTIDE SEQUENCE</scope>
</reference>
<feature type="chain" id="PRO_5035204502" evidence="2">
    <location>
        <begin position="21"/>
        <end position="375"/>
    </location>
</feature>
<feature type="signal peptide" evidence="2">
    <location>
        <begin position="1"/>
        <end position="20"/>
    </location>
</feature>
<evidence type="ECO:0000313" key="3">
    <source>
        <dbReference type="EMBL" id="CAH0369611.1"/>
    </source>
</evidence>
<sequence>MKNLITISLSLLGLSAVGSAGENGLDGAAPKALATSAAARNTWLQLYKNSGAGDAFDSETIKGAATAEHVANEFQAGGVHAIEQTVGSDVQYKNYRSDGTILMLAAPAKGGVDVLDVASAELAPTPGTTMQFMAPDATKGGVDGEAAAQSYLGRASWCLLLASVVPRRSSSAKGAAWRLSVVGYLVIWGDATRVAAETSVRGRSGRSDDNTKSKTKTNNAPRAPAGGLAQRRALTGYVMDDDSIRDAVVAWFADQSAAETTYGHISTWETGDDGVDLGYAFYYTPCEATSCGVAWVAAVRCGGSGGTMTDGTIRTAVAAWVSNPTVAEETYGHISTWATGGVTDMSYLFCAYYDATDRPLCNNAAASFNEDIGAA</sequence>
<name>A0A8J2X0Q7_9STRA</name>
<evidence type="ECO:0000313" key="4">
    <source>
        <dbReference type="Proteomes" id="UP000789595"/>
    </source>
</evidence>
<dbReference type="Proteomes" id="UP000789595">
    <property type="component" value="Unassembled WGS sequence"/>
</dbReference>
<comment type="caution">
    <text evidence="3">The sequence shown here is derived from an EMBL/GenBank/DDBJ whole genome shotgun (WGS) entry which is preliminary data.</text>
</comment>
<feature type="region of interest" description="Disordered" evidence="1">
    <location>
        <begin position="198"/>
        <end position="225"/>
    </location>
</feature>
<evidence type="ECO:0000256" key="1">
    <source>
        <dbReference type="SAM" id="MobiDB-lite"/>
    </source>
</evidence>
<keyword evidence="2" id="KW-0732">Signal</keyword>
<dbReference type="AlphaFoldDB" id="A0A8J2X0Q7"/>
<gene>
    <name evidence="3" type="ORF">PECAL_2P27380</name>
</gene>
<keyword evidence="4" id="KW-1185">Reference proteome</keyword>
<dbReference type="EMBL" id="CAKKNE010000002">
    <property type="protein sequence ID" value="CAH0369611.1"/>
    <property type="molecule type" value="Genomic_DNA"/>
</dbReference>
<accession>A0A8J2X0Q7</accession>
<proteinExistence type="predicted"/>
<protein>
    <submittedName>
        <fullName evidence="3">Uncharacterized protein</fullName>
    </submittedName>
</protein>